<proteinExistence type="predicted"/>
<dbReference type="KEGG" id="xak:KIMC2_14680"/>
<dbReference type="AlphaFoldDB" id="A0AAU9D320"/>
<evidence type="ECO:0000256" key="1">
    <source>
        <dbReference type="SAM" id="MobiDB-lite"/>
    </source>
</evidence>
<accession>A0AAU9D320</accession>
<keyword evidence="3" id="KW-1185">Reference proteome</keyword>
<evidence type="ECO:0000313" key="2">
    <source>
        <dbReference type="EMBL" id="BDR56906.1"/>
    </source>
</evidence>
<reference evidence="2 3" key="1">
    <citation type="journal article" date="2023" name="Microbiol. Spectr.">
        <title>Symbiosis of Carpenter Bees with Uncharacterized Lactic Acid Bacteria Showing NAD Auxotrophy.</title>
        <authorList>
            <person name="Kawasaki S."/>
            <person name="Ozawa K."/>
            <person name="Mori T."/>
            <person name="Yamamoto A."/>
            <person name="Ito M."/>
            <person name="Ohkuma M."/>
            <person name="Sakamoto M."/>
            <person name="Matsutani M."/>
        </authorList>
    </citation>
    <scope>NUCLEOTIDE SEQUENCE [LARGE SCALE GENOMIC DNA]</scope>
    <source>
        <strain evidence="2 3">KimC2</strain>
    </source>
</reference>
<name>A0AAU9D320_9LACO</name>
<gene>
    <name evidence="2" type="ORF">KIMC2_14680</name>
</gene>
<evidence type="ECO:0008006" key="4">
    <source>
        <dbReference type="Google" id="ProtNLM"/>
    </source>
</evidence>
<sequence>MIEITVKGENWADLVKSVEDLASGMTGGKVEADISTPPKKTAPKVEKATPKTEPVAEAVPEAKPTKLTLDDVKGAFGPVLLKKRDEAMAILKKYKATGISKLKEEDYADFIQEVKALA</sequence>
<organism evidence="2 3">
    <name type="scientific">Xylocopilactobacillus apis</name>
    <dbReference type="NCBI Taxonomy" id="2932183"/>
    <lineage>
        <taxon>Bacteria</taxon>
        <taxon>Bacillati</taxon>
        <taxon>Bacillota</taxon>
        <taxon>Bacilli</taxon>
        <taxon>Lactobacillales</taxon>
        <taxon>Lactobacillaceae</taxon>
        <taxon>Xylocopilactobacillus</taxon>
    </lineage>
</organism>
<dbReference type="Proteomes" id="UP001321804">
    <property type="component" value="Chromosome"/>
</dbReference>
<feature type="region of interest" description="Disordered" evidence="1">
    <location>
        <begin position="27"/>
        <end position="62"/>
    </location>
</feature>
<dbReference type="EMBL" id="AP026801">
    <property type="protein sequence ID" value="BDR56906.1"/>
    <property type="molecule type" value="Genomic_DNA"/>
</dbReference>
<protein>
    <recommendedName>
        <fullName evidence="4">rRNA biogenesis protein rrp5</fullName>
    </recommendedName>
</protein>
<evidence type="ECO:0000313" key="3">
    <source>
        <dbReference type="Proteomes" id="UP001321804"/>
    </source>
</evidence>
<dbReference type="RefSeq" id="WP_317695496.1">
    <property type="nucleotide sequence ID" value="NZ_AP026801.1"/>
</dbReference>